<evidence type="ECO:0000313" key="3">
    <source>
        <dbReference type="Proteomes" id="UP000092504"/>
    </source>
</evidence>
<keyword evidence="1 2" id="KW-0808">Transferase</keyword>
<comment type="caution">
    <text evidence="2">The sequence shown here is derived from an EMBL/GenBank/DDBJ whole genome shotgun (WGS) entry which is preliminary data.</text>
</comment>
<reference evidence="2 3" key="1">
    <citation type="submission" date="2016-06" db="EMBL/GenBank/DDBJ databases">
        <title>Genome sequence of halotolerant plant growth promoting strain of Halomonas elongata HEK1 isolated from salterns of Rann of Kutch, Gujarat, India.</title>
        <authorList>
            <person name="Gaba S."/>
            <person name="Singh R.N."/>
            <person name="Abrol S."/>
            <person name="Kaushik R."/>
            <person name="Saxena A.K."/>
        </authorList>
    </citation>
    <scope>NUCLEOTIDE SEQUENCE [LARGE SCALE GENOMIC DNA]</scope>
    <source>
        <strain evidence="2 3">HEK1</strain>
    </source>
</reference>
<dbReference type="PANTHER" id="PTHR48228">
    <property type="entry name" value="SUCCINYL-COA--D-CITRAMALATE COA-TRANSFERASE"/>
    <property type="match status" value="1"/>
</dbReference>
<dbReference type="AlphaFoldDB" id="A0A1B8P6L8"/>
<gene>
    <name evidence="2" type="primary">fldA_2</name>
    <name evidence="2" type="ORF">A8U91_02276</name>
</gene>
<dbReference type="GO" id="GO:0043785">
    <property type="term" value="F:cinnamoyl-CoA:phenyllactate CoA-transferase activity"/>
    <property type="evidence" value="ECO:0007669"/>
    <property type="project" value="UniProtKB-EC"/>
</dbReference>
<dbReference type="InterPro" id="IPR003673">
    <property type="entry name" value="CoA-Trfase_fam_III"/>
</dbReference>
<dbReference type="SUPFAM" id="SSF89796">
    <property type="entry name" value="CoA-transferase family III (CaiB/BaiF)"/>
    <property type="match status" value="1"/>
</dbReference>
<organism evidence="2 3">
    <name type="scientific">Halomonas elongata</name>
    <dbReference type="NCBI Taxonomy" id="2746"/>
    <lineage>
        <taxon>Bacteria</taxon>
        <taxon>Pseudomonadati</taxon>
        <taxon>Pseudomonadota</taxon>
        <taxon>Gammaproteobacteria</taxon>
        <taxon>Oceanospirillales</taxon>
        <taxon>Halomonadaceae</taxon>
        <taxon>Halomonas</taxon>
    </lineage>
</organism>
<sequence>MALDLRQEKGRELLMRLLAEADVLVENFKPGTLEKWGLGYDVLHECFPRLVHCRISGFGADGPSAVCLVMMQLFKPWQA</sequence>
<dbReference type="EC" id="2.8.3.17" evidence="2"/>
<dbReference type="InterPro" id="IPR023606">
    <property type="entry name" value="CoA-Trfase_III_dom_1_sf"/>
</dbReference>
<dbReference type="InterPro" id="IPR050509">
    <property type="entry name" value="CoA-transferase_III"/>
</dbReference>
<protein>
    <submittedName>
        <fullName evidence="2">E-cinnamoyl-CoA:R-phenyllactate CoA transferase</fullName>
        <ecNumber evidence="2">2.8.3.17</ecNumber>
    </submittedName>
</protein>
<evidence type="ECO:0000313" key="2">
    <source>
        <dbReference type="EMBL" id="OBX37897.1"/>
    </source>
</evidence>
<evidence type="ECO:0000256" key="1">
    <source>
        <dbReference type="ARBA" id="ARBA00022679"/>
    </source>
</evidence>
<dbReference type="EMBL" id="MAJD01000001">
    <property type="protein sequence ID" value="OBX37897.1"/>
    <property type="molecule type" value="Genomic_DNA"/>
</dbReference>
<accession>A0A1B8P6L8</accession>
<dbReference type="PANTHER" id="PTHR48228:SF6">
    <property type="entry name" value="L-CARNITINE COA-TRANSFERASE"/>
    <property type="match status" value="1"/>
</dbReference>
<dbReference type="Gene3D" id="3.40.50.10540">
    <property type="entry name" value="Crotonobetainyl-coa:carnitine coa-transferase, domain 1"/>
    <property type="match status" value="1"/>
</dbReference>
<proteinExistence type="predicted"/>
<dbReference type="Proteomes" id="UP000092504">
    <property type="component" value="Unassembled WGS sequence"/>
</dbReference>
<name>A0A1B8P6L8_HALEL</name>
<dbReference type="Pfam" id="PF02515">
    <property type="entry name" value="CoA_transf_3"/>
    <property type="match status" value="1"/>
</dbReference>